<evidence type="ECO:0000313" key="2">
    <source>
        <dbReference type="EMBL" id="KZC10410.1"/>
    </source>
</evidence>
<evidence type="ECO:0008006" key="4">
    <source>
        <dbReference type="Google" id="ProtNLM"/>
    </source>
</evidence>
<feature type="signal peptide" evidence="1">
    <location>
        <begin position="1"/>
        <end position="15"/>
    </location>
</feature>
<accession>A0A154PGV9</accession>
<sequence>MLWAVVSQWWVCVMGKSILDECLAGWSGFFMNKGVGSVQNMENRKDRHCTRVCVISRNLCGGTLSP</sequence>
<dbReference type="EMBL" id="KQ434890">
    <property type="protein sequence ID" value="KZC10410.1"/>
    <property type="molecule type" value="Genomic_DNA"/>
</dbReference>
<feature type="chain" id="PRO_5012746073" description="Secreted protein" evidence="1">
    <location>
        <begin position="16"/>
        <end position="66"/>
    </location>
</feature>
<keyword evidence="1" id="KW-0732">Signal</keyword>
<evidence type="ECO:0000313" key="3">
    <source>
        <dbReference type="Proteomes" id="UP000076502"/>
    </source>
</evidence>
<dbReference type="Proteomes" id="UP000076502">
    <property type="component" value="Unassembled WGS sequence"/>
</dbReference>
<name>A0A154PGV9_DUFNO</name>
<organism evidence="2 3">
    <name type="scientific">Dufourea novaeangliae</name>
    <name type="common">Sweat bee</name>
    <dbReference type="NCBI Taxonomy" id="178035"/>
    <lineage>
        <taxon>Eukaryota</taxon>
        <taxon>Metazoa</taxon>
        <taxon>Ecdysozoa</taxon>
        <taxon>Arthropoda</taxon>
        <taxon>Hexapoda</taxon>
        <taxon>Insecta</taxon>
        <taxon>Pterygota</taxon>
        <taxon>Neoptera</taxon>
        <taxon>Endopterygota</taxon>
        <taxon>Hymenoptera</taxon>
        <taxon>Apocrita</taxon>
        <taxon>Aculeata</taxon>
        <taxon>Apoidea</taxon>
        <taxon>Anthophila</taxon>
        <taxon>Halictidae</taxon>
        <taxon>Rophitinae</taxon>
        <taxon>Dufourea</taxon>
    </lineage>
</organism>
<evidence type="ECO:0000256" key="1">
    <source>
        <dbReference type="SAM" id="SignalP"/>
    </source>
</evidence>
<protein>
    <recommendedName>
        <fullName evidence="4">Secreted protein</fullName>
    </recommendedName>
</protein>
<dbReference type="AlphaFoldDB" id="A0A154PGV9"/>
<proteinExistence type="predicted"/>
<gene>
    <name evidence="2" type="ORF">WN55_01839</name>
</gene>
<reference evidence="2 3" key="1">
    <citation type="submission" date="2015-07" db="EMBL/GenBank/DDBJ databases">
        <title>The genome of Dufourea novaeangliae.</title>
        <authorList>
            <person name="Pan H."/>
            <person name="Kapheim K."/>
        </authorList>
    </citation>
    <scope>NUCLEOTIDE SEQUENCE [LARGE SCALE GENOMIC DNA]</scope>
    <source>
        <strain evidence="2">0120121106</strain>
        <tissue evidence="2">Whole body</tissue>
    </source>
</reference>
<keyword evidence="3" id="KW-1185">Reference proteome</keyword>